<dbReference type="GO" id="GO:0016887">
    <property type="term" value="F:ATP hydrolysis activity"/>
    <property type="evidence" value="ECO:0007669"/>
    <property type="project" value="InterPro"/>
</dbReference>
<dbReference type="SMART" id="SM00382">
    <property type="entry name" value="AAA"/>
    <property type="match status" value="1"/>
</dbReference>
<feature type="domain" description="AAA+ ATPase" evidence="1">
    <location>
        <begin position="159"/>
        <end position="306"/>
    </location>
</feature>
<dbReference type="Proteomes" id="UP000192368">
    <property type="component" value="Unassembled WGS sequence"/>
</dbReference>
<dbReference type="STRING" id="573058.SAMN00017477_0913"/>
<dbReference type="RefSeq" id="WP_084230550.1">
    <property type="nucleotide sequence ID" value="NZ_FWWR01000009.1"/>
</dbReference>
<organism evidence="2 3">
    <name type="scientific">Peptoniphilus asaccharolyticus DSM 20463</name>
    <dbReference type="NCBI Taxonomy" id="573058"/>
    <lineage>
        <taxon>Bacteria</taxon>
        <taxon>Bacillati</taxon>
        <taxon>Bacillota</taxon>
        <taxon>Tissierellia</taxon>
        <taxon>Tissierellales</taxon>
        <taxon>Peptoniphilaceae</taxon>
        <taxon>Peptoniphilus</taxon>
    </lineage>
</organism>
<evidence type="ECO:0000259" key="1">
    <source>
        <dbReference type="SMART" id="SM00382"/>
    </source>
</evidence>
<dbReference type="InterPro" id="IPR003593">
    <property type="entry name" value="AAA+_ATPase"/>
</dbReference>
<protein>
    <submittedName>
        <fullName evidence="2">AAA domain (Dynein-related subfamily)</fullName>
    </submittedName>
</protein>
<keyword evidence="3" id="KW-1185">Reference proteome</keyword>
<dbReference type="Pfam" id="PF07728">
    <property type="entry name" value="AAA_5"/>
    <property type="match status" value="1"/>
</dbReference>
<dbReference type="SUPFAM" id="SSF52540">
    <property type="entry name" value="P-loop containing nucleoside triphosphate hydrolases"/>
    <property type="match status" value="1"/>
</dbReference>
<dbReference type="OrthoDB" id="1814213at2"/>
<evidence type="ECO:0000313" key="3">
    <source>
        <dbReference type="Proteomes" id="UP000192368"/>
    </source>
</evidence>
<reference evidence="3" key="1">
    <citation type="submission" date="2017-04" db="EMBL/GenBank/DDBJ databases">
        <authorList>
            <person name="Varghese N."/>
            <person name="Submissions S."/>
        </authorList>
    </citation>
    <scope>NUCLEOTIDE SEQUENCE [LARGE SCALE GENOMIC DNA]</scope>
    <source>
        <strain evidence="3">DSM 20463</strain>
    </source>
</reference>
<name>A0A1W1UZM7_PEPAS</name>
<dbReference type="PANTHER" id="PTHR42759:SF1">
    <property type="entry name" value="MAGNESIUM-CHELATASE SUBUNIT CHLD"/>
    <property type="match status" value="1"/>
</dbReference>
<dbReference type="AlphaFoldDB" id="A0A1W1UZM7"/>
<proteinExistence type="predicted"/>
<dbReference type="InterPro" id="IPR050764">
    <property type="entry name" value="CbbQ/NirQ/NorQ/GpvN"/>
</dbReference>
<gene>
    <name evidence="2" type="ORF">SAMN00017477_0913</name>
</gene>
<dbReference type="InterPro" id="IPR011704">
    <property type="entry name" value="ATPase_dyneun-rel_AAA"/>
</dbReference>
<dbReference type="GO" id="GO:0005524">
    <property type="term" value="F:ATP binding"/>
    <property type="evidence" value="ECO:0007669"/>
    <property type="project" value="InterPro"/>
</dbReference>
<accession>A0A1W1UZM7</accession>
<evidence type="ECO:0000313" key="2">
    <source>
        <dbReference type="EMBL" id="SMB86557.1"/>
    </source>
</evidence>
<dbReference type="Gene3D" id="3.40.50.300">
    <property type="entry name" value="P-loop containing nucleotide triphosphate hydrolases"/>
    <property type="match status" value="1"/>
</dbReference>
<dbReference type="InterPro" id="IPR027417">
    <property type="entry name" value="P-loop_NTPase"/>
</dbReference>
<dbReference type="PANTHER" id="PTHR42759">
    <property type="entry name" value="MOXR FAMILY PROTEIN"/>
    <property type="match status" value="1"/>
</dbReference>
<sequence length="387" mass="44083">MNILATGEKIQVVAKTEDIIKSRKIFYVIYQNGTYETTESFKCISPGHEDKYLYTNLRGEFLDLKDEAEIEFDRLTFTLNPKRPERNLGVALEDMMLRVLAEQSTDKVLEIAKPMLDEHIKETYGTLPQKFEVKTPKATFKGEGVTHEKFEDVLNLVNLDIPVYLEGPAGTGKNVICKQVADSLGLEFYFTNAVTQEYKLTGFIDANGNYQETQFYKAFKDGGLFFLDEMDASIPEVLIILNAALANKYFDFPNGKIEAHEDFRVIAAGNTMGTGATNEYVGRFQLDEASLDRFALVHIDYSPRIEEYLAQGDEELLHFIRAFRSTTEDAGIYCICSYRTIERIKKLEGLFEIKEILKMSLIKSLNVDDVQMIKNNINDESKYAKAL</sequence>
<dbReference type="EMBL" id="FWWR01000009">
    <property type="protein sequence ID" value="SMB86557.1"/>
    <property type="molecule type" value="Genomic_DNA"/>
</dbReference>